<organism evidence="4 5">
    <name type="scientific">Gelidibacter salicanalis</name>
    <dbReference type="NCBI Taxonomy" id="291193"/>
    <lineage>
        <taxon>Bacteria</taxon>
        <taxon>Pseudomonadati</taxon>
        <taxon>Bacteroidota</taxon>
        <taxon>Flavobacteriia</taxon>
        <taxon>Flavobacteriales</taxon>
        <taxon>Flavobacteriaceae</taxon>
        <taxon>Gelidibacter</taxon>
    </lineage>
</organism>
<protein>
    <recommendedName>
        <fullName evidence="3">Peptidase M14 domain-containing protein</fullName>
    </recommendedName>
</protein>
<dbReference type="Pfam" id="PF00246">
    <property type="entry name" value="Peptidase_M14"/>
    <property type="match status" value="1"/>
</dbReference>
<keyword evidence="5" id="KW-1185">Reference proteome</keyword>
<gene>
    <name evidence="4" type="ORF">JEM65_02895</name>
</gene>
<dbReference type="GO" id="GO:0008270">
    <property type="term" value="F:zinc ion binding"/>
    <property type="evidence" value="ECO:0007669"/>
    <property type="project" value="InterPro"/>
</dbReference>
<comment type="similarity">
    <text evidence="2">Belongs to the peptidase M14 family.</text>
</comment>
<evidence type="ECO:0000256" key="1">
    <source>
        <dbReference type="ARBA" id="ARBA00001947"/>
    </source>
</evidence>
<comment type="caution">
    <text evidence="4">The sequence shown here is derived from an EMBL/GenBank/DDBJ whole genome shotgun (WGS) entry which is preliminary data.</text>
</comment>
<dbReference type="GO" id="GO:0006508">
    <property type="term" value="P:proteolysis"/>
    <property type="evidence" value="ECO:0007669"/>
    <property type="project" value="InterPro"/>
</dbReference>
<dbReference type="InterPro" id="IPR050821">
    <property type="entry name" value="Cytosolic_carboxypeptidase"/>
</dbReference>
<dbReference type="RefSeq" id="WP_199597066.1">
    <property type="nucleotide sequence ID" value="NZ_JAEHJZ010000004.1"/>
</dbReference>
<dbReference type="Proteomes" id="UP000662373">
    <property type="component" value="Unassembled WGS sequence"/>
</dbReference>
<dbReference type="GO" id="GO:0004181">
    <property type="term" value="F:metallocarboxypeptidase activity"/>
    <property type="evidence" value="ECO:0007669"/>
    <property type="project" value="InterPro"/>
</dbReference>
<dbReference type="Gene3D" id="3.40.630.10">
    <property type="entry name" value="Zn peptidases"/>
    <property type="match status" value="1"/>
</dbReference>
<reference evidence="4 5" key="1">
    <citation type="submission" date="2020-09" db="EMBL/GenBank/DDBJ databases">
        <title>Draft genome of Gelidibacter salicanalis PAMC21136.</title>
        <authorList>
            <person name="Park H."/>
        </authorList>
    </citation>
    <scope>NUCLEOTIDE SEQUENCE [LARGE SCALE GENOMIC DNA]</scope>
    <source>
        <strain evidence="4 5">PAMC21136</strain>
    </source>
</reference>
<dbReference type="SUPFAM" id="SSF53187">
    <property type="entry name" value="Zn-dependent exopeptidases"/>
    <property type="match status" value="1"/>
</dbReference>
<dbReference type="PROSITE" id="PS52035">
    <property type="entry name" value="PEPTIDASE_M14"/>
    <property type="match status" value="1"/>
</dbReference>
<dbReference type="PANTHER" id="PTHR12756">
    <property type="entry name" value="CYTOSOLIC CARBOXYPEPTIDASE"/>
    <property type="match status" value="1"/>
</dbReference>
<evidence type="ECO:0000313" key="5">
    <source>
        <dbReference type="Proteomes" id="UP000662373"/>
    </source>
</evidence>
<feature type="active site" description="Proton donor/acceptor" evidence="2">
    <location>
        <position position="394"/>
    </location>
</feature>
<dbReference type="AlphaFoldDB" id="A0A934KKT6"/>
<dbReference type="CDD" id="cd06237">
    <property type="entry name" value="M14_Nna1-like"/>
    <property type="match status" value="1"/>
</dbReference>
<dbReference type="EMBL" id="JAEHJZ010000004">
    <property type="protein sequence ID" value="MBJ7879604.1"/>
    <property type="molecule type" value="Genomic_DNA"/>
</dbReference>
<evidence type="ECO:0000256" key="2">
    <source>
        <dbReference type="PROSITE-ProRule" id="PRU01379"/>
    </source>
</evidence>
<name>A0A934KKT6_9FLAO</name>
<dbReference type="PROSITE" id="PS51257">
    <property type="entry name" value="PROKAR_LIPOPROTEIN"/>
    <property type="match status" value="1"/>
</dbReference>
<comment type="cofactor">
    <cofactor evidence="1">
        <name>Zn(2+)</name>
        <dbReference type="ChEBI" id="CHEBI:29105"/>
    </cofactor>
</comment>
<dbReference type="PANTHER" id="PTHR12756:SF11">
    <property type="entry name" value="CYTOSOLIC CARBOXYPEPTIDASE 1"/>
    <property type="match status" value="1"/>
</dbReference>
<evidence type="ECO:0000259" key="3">
    <source>
        <dbReference type="PROSITE" id="PS52035"/>
    </source>
</evidence>
<dbReference type="InterPro" id="IPR000834">
    <property type="entry name" value="Peptidase_M14"/>
</dbReference>
<proteinExistence type="inferred from homology"/>
<dbReference type="SMART" id="SM00631">
    <property type="entry name" value="Zn_pept"/>
    <property type="match status" value="1"/>
</dbReference>
<sequence>MQITKLNYRTILVFIGFIITVSCKTSQQWQGQGEIQEVNTQTVPVSLQFKNVFDLGKGIYASNEFDGARLNGIVLVNDTIISTLITPENSPINPSPWYAFKLWADKEQEITLALTYSEGVNHRYHPKTSTDGVNFEEIDSSNFSINNKIIEGKPKFSSATMRLSLSPDTLWISAQELLTTSHNDSWAQELSKKSFITNSKAGESREGRPINVLKIGNSDDKAIIAVISRQHPPEVTGYLGMKSFVETLSSDSEDAVAFRKKYNTYVFPLVNPDGVDNGHWRHNMGGIDLNRDWADFNQPETTVIRDFFEKKVKDSGGKIYFFVDFHSTWQDIYYTIDPEQKGNKPGLVPALILASGKELENYEPNIKPSPGTGKRVTSTSYFFYEHGAESLTYEIGDKTPRGFVKKKGEITAKKLIELLLK</sequence>
<evidence type="ECO:0000313" key="4">
    <source>
        <dbReference type="EMBL" id="MBJ7879604.1"/>
    </source>
</evidence>
<accession>A0A934KKT6</accession>
<feature type="domain" description="Peptidase M14" evidence="3">
    <location>
        <begin position="176"/>
        <end position="421"/>
    </location>
</feature>